<evidence type="ECO:0000313" key="2">
    <source>
        <dbReference type="EMBL" id="RIJ27986.1"/>
    </source>
</evidence>
<comment type="caution">
    <text evidence="2">The sequence shown here is derived from an EMBL/GenBank/DDBJ whole genome shotgun (WGS) entry which is preliminary data.</text>
</comment>
<name>A0A399R8U7_9PROT</name>
<dbReference type="InterPro" id="IPR050177">
    <property type="entry name" value="Lipid_A_modif_metabolic_enz"/>
</dbReference>
<dbReference type="EMBL" id="QWFX01000013">
    <property type="protein sequence ID" value="RIJ27986.1"/>
    <property type="molecule type" value="Genomic_DNA"/>
</dbReference>
<dbReference type="InterPro" id="IPR036291">
    <property type="entry name" value="NAD(P)-bd_dom_sf"/>
</dbReference>
<dbReference type="CDD" id="cd08946">
    <property type="entry name" value="SDR_e"/>
    <property type="match status" value="1"/>
</dbReference>
<feature type="domain" description="NAD-dependent epimerase/dehydratase" evidence="1">
    <location>
        <begin position="3"/>
        <end position="173"/>
    </location>
</feature>
<sequence length="328" mass="35508">MHVLLTGSAGWLGRHLAPMLESLGHEVTGVDVAPGPFTREIGTIADRAFVGRVVAHHGIEAIIHAGALHKPDIARFPRQAFIDVNVTGTLNLLEAAVAAGHNRFVFTSTTSLMISKAIRAEDSDEATWLDEEHAPLAPRNIYGVSKLAAENLCREVHQQTGLSCLVLRTSRFFPEDDDTLTDPPPENLKANEFLNRRMTVEDAARAHIAALDKAPALGFGVYLVSAPTPFQQEDCATLMTDAASVIARYFPDAPELYAKRGWALPASIGRVYDASAFQRDLGFSFQTDFSVILDALRSGGDLPFAHDAGYPSPSVAGAGLIWPDNRRD</sequence>
<dbReference type="Pfam" id="PF01370">
    <property type="entry name" value="Epimerase"/>
    <property type="match status" value="1"/>
</dbReference>
<dbReference type="Proteomes" id="UP000266385">
    <property type="component" value="Unassembled WGS sequence"/>
</dbReference>
<keyword evidence="3" id="KW-1185">Reference proteome</keyword>
<organism evidence="2 3">
    <name type="scientific">Henriciella mobilis</name>
    <dbReference type="NCBI Taxonomy" id="2305467"/>
    <lineage>
        <taxon>Bacteria</taxon>
        <taxon>Pseudomonadati</taxon>
        <taxon>Pseudomonadota</taxon>
        <taxon>Alphaproteobacteria</taxon>
        <taxon>Hyphomonadales</taxon>
        <taxon>Hyphomonadaceae</taxon>
        <taxon>Henriciella</taxon>
    </lineage>
</organism>
<reference evidence="2 3" key="1">
    <citation type="submission" date="2018-08" db="EMBL/GenBank/DDBJ databases">
        <title>Henriciella mobilis sp. nov., isolated from seawater.</title>
        <authorList>
            <person name="Cheng H."/>
            <person name="Wu Y.-H."/>
            <person name="Xu X.-W."/>
            <person name="Guo L.-L."/>
        </authorList>
    </citation>
    <scope>NUCLEOTIDE SEQUENCE [LARGE SCALE GENOMIC DNA]</scope>
    <source>
        <strain evidence="2 3">JN25</strain>
    </source>
</reference>
<gene>
    <name evidence="2" type="ORF">D1223_11220</name>
</gene>
<dbReference type="InterPro" id="IPR001509">
    <property type="entry name" value="Epimerase_deHydtase"/>
</dbReference>
<protein>
    <submittedName>
        <fullName evidence="2">NAD(P)-dependent oxidoreductase</fullName>
    </submittedName>
</protein>
<accession>A0A399R8U7</accession>
<dbReference type="PANTHER" id="PTHR43245:SF54">
    <property type="entry name" value="BLL0593 PROTEIN"/>
    <property type="match status" value="1"/>
</dbReference>
<dbReference type="SUPFAM" id="SSF51735">
    <property type="entry name" value="NAD(P)-binding Rossmann-fold domains"/>
    <property type="match status" value="1"/>
</dbReference>
<evidence type="ECO:0000259" key="1">
    <source>
        <dbReference type="Pfam" id="PF01370"/>
    </source>
</evidence>
<proteinExistence type="predicted"/>
<dbReference type="Gene3D" id="3.40.50.720">
    <property type="entry name" value="NAD(P)-binding Rossmann-like Domain"/>
    <property type="match status" value="1"/>
</dbReference>
<evidence type="ECO:0000313" key="3">
    <source>
        <dbReference type="Proteomes" id="UP000266385"/>
    </source>
</evidence>
<dbReference type="OrthoDB" id="9801056at2"/>
<dbReference type="PANTHER" id="PTHR43245">
    <property type="entry name" value="BIFUNCTIONAL POLYMYXIN RESISTANCE PROTEIN ARNA"/>
    <property type="match status" value="1"/>
</dbReference>
<dbReference type="RefSeq" id="WP_119376522.1">
    <property type="nucleotide sequence ID" value="NZ_QWFX01000013.1"/>
</dbReference>
<dbReference type="AlphaFoldDB" id="A0A399R8U7"/>